<dbReference type="OrthoDB" id="2489132at2"/>
<dbReference type="InterPro" id="IPR003660">
    <property type="entry name" value="HAMP_dom"/>
</dbReference>
<feature type="domain" description="HAMP" evidence="9">
    <location>
        <begin position="286"/>
        <end position="326"/>
    </location>
</feature>
<keyword evidence="6" id="KW-0472">Membrane</keyword>
<evidence type="ECO:0000256" key="2">
    <source>
        <dbReference type="ARBA" id="ARBA00022519"/>
    </source>
</evidence>
<feature type="transmembrane region" description="Helical" evidence="6">
    <location>
        <begin position="21"/>
        <end position="40"/>
    </location>
</feature>
<dbReference type="AlphaFoldDB" id="Q1JVS3"/>
<evidence type="ECO:0000256" key="6">
    <source>
        <dbReference type="SAM" id="Phobius"/>
    </source>
</evidence>
<reference evidence="10" key="2">
    <citation type="submission" date="2006-05" db="EMBL/GenBank/DDBJ databases">
        <title>Sequencing of the draft genome and assembly of Desulfuromonas acetoxidans DSM 684.</title>
        <authorList>
            <consortium name="US DOE Joint Genome Institute (JGI-PGF)"/>
            <person name="Copeland A."/>
            <person name="Lucas S."/>
            <person name="Lapidus A."/>
            <person name="Barry K."/>
            <person name="Detter J.C."/>
            <person name="Glavina del Rio T."/>
            <person name="Hammon N."/>
            <person name="Israni S."/>
            <person name="Dalin E."/>
            <person name="Tice H."/>
            <person name="Bruce D."/>
            <person name="Pitluck S."/>
            <person name="Richardson P."/>
        </authorList>
    </citation>
    <scope>NUCLEOTIDE SEQUENCE [LARGE SCALE GENOMIC DNA]</scope>
    <source>
        <strain evidence="10">DSM 684</strain>
    </source>
</reference>
<evidence type="ECO:0000313" key="10">
    <source>
        <dbReference type="EMBL" id="EAT14331.1"/>
    </source>
</evidence>
<dbReference type="Gene3D" id="1.10.287.950">
    <property type="entry name" value="Methyl-accepting chemotaxis protein"/>
    <property type="match status" value="1"/>
</dbReference>
<keyword evidence="2" id="KW-1003">Cell membrane</keyword>
<dbReference type="PANTHER" id="PTHR32089:SF114">
    <property type="entry name" value="METHYL-ACCEPTING CHEMOTAXIS PROTEIN MCPB"/>
    <property type="match status" value="1"/>
</dbReference>
<proteinExistence type="inferred from homology"/>
<evidence type="ECO:0000256" key="5">
    <source>
        <dbReference type="PROSITE-ProRule" id="PRU00284"/>
    </source>
</evidence>
<reference evidence="10" key="1">
    <citation type="submission" date="2006-05" db="EMBL/GenBank/DDBJ databases">
        <title>Annotation of the draft genome assembly of Desulfuromonas acetoxidans DSM 684.</title>
        <authorList>
            <consortium name="US DOE Joint Genome Institute (JGI-ORNL)"/>
            <person name="Larimer F."/>
            <person name="Land M."/>
            <person name="Hauser L."/>
        </authorList>
    </citation>
    <scope>NUCLEOTIDE SEQUENCE [LARGE SCALE GENOMIC DNA]</scope>
    <source>
        <strain evidence="10">DSM 684</strain>
    </source>
</reference>
<dbReference type="Pfam" id="PF00672">
    <property type="entry name" value="HAMP"/>
    <property type="match status" value="1"/>
</dbReference>
<dbReference type="PROSITE" id="PS50885">
    <property type="entry name" value="HAMP"/>
    <property type="match status" value="1"/>
</dbReference>
<dbReference type="GO" id="GO:0007165">
    <property type="term" value="P:signal transduction"/>
    <property type="evidence" value="ECO:0007669"/>
    <property type="project" value="UniProtKB-KW"/>
</dbReference>
<dbReference type="EMBL" id="AAEW02000032">
    <property type="protein sequence ID" value="EAT14331.1"/>
    <property type="molecule type" value="Genomic_DNA"/>
</dbReference>
<evidence type="ECO:0000256" key="4">
    <source>
        <dbReference type="ARBA" id="ARBA00029447"/>
    </source>
</evidence>
<dbReference type="PANTHER" id="PTHR32089">
    <property type="entry name" value="METHYL-ACCEPTING CHEMOTAXIS PROTEIN MCPB"/>
    <property type="match status" value="1"/>
</dbReference>
<evidence type="ECO:0000256" key="1">
    <source>
        <dbReference type="ARBA" id="ARBA00004429"/>
    </source>
</evidence>
<dbReference type="SUPFAM" id="SSF58104">
    <property type="entry name" value="Methyl-accepting chemotaxis protein (MCP) signaling domain"/>
    <property type="match status" value="1"/>
</dbReference>
<comment type="subcellular location">
    <subcellularLocation>
        <location evidence="1">Cell inner membrane</location>
        <topology evidence="1">Multi-pass membrane protein</topology>
    </subcellularLocation>
</comment>
<dbReference type="RefSeq" id="WP_006002962.1">
    <property type="nucleotide sequence ID" value="NZ_AAEW02000032.1"/>
</dbReference>
<dbReference type="Pfam" id="PF00015">
    <property type="entry name" value="MCPsignal"/>
    <property type="match status" value="1"/>
</dbReference>
<keyword evidence="3 5" id="KW-0807">Transducer</keyword>
<dbReference type="InterPro" id="IPR004089">
    <property type="entry name" value="MCPsignal_dom"/>
</dbReference>
<evidence type="ECO:0000256" key="3">
    <source>
        <dbReference type="ARBA" id="ARBA00023224"/>
    </source>
</evidence>
<keyword evidence="2" id="KW-0997">Cell inner membrane</keyword>
<sequence length="607" mass="67130">MAKTAAKPLTIKKITGRSITSLSFLVVLVLAMSVGVYYYLTSQAKIQTDDNIAQLSLTDELTRGFSRLQVLEGNMTLAALKGDTDEFDKRSEAVLDHLMALQDLIDRLEAYAETQRLEFQRMTETLIVIFSEVSVDLEEGMVQLEEGASVQSLAPMYARYNQNVRELDDDVSQLRKMIIKQIRLKHQLKNQDRIYYGGAVASLLLLLLFIMLSTHWNNRMVLSLRELRNSIERINLGDFSEIDIKPKDEIAATALMFNQTLEQYKDAIIADSERESTQLNLINFLEVVSEAADGDLSLKAPVTADAFGSIADAYNLMIESLSDLLQDTRQNAQDVGKQTKNLIQIFSEMEMGADTQSDQVEKAIEAVRSSALAAKDISEKASQAQDTSNQVDVVTARGSNLVTDNIEGMQLIRVTVQVINKKMKSLSERLLEIGTISQLISEIATRTTILAMNASIEASRAGEQGRGFLVISDEIKRLADKSAEATKQINGVIKSIQTEAGEVTASLEEETKTVEVQTRLAQDTGEAFHAIQEAIQQSKGVVTEISTLSSKQLEMTNNVEQSMEKVSEISELTLKQVKDSAAITTGLTEQSTVLLSSVDTFRLAEDE</sequence>
<comment type="caution">
    <text evidence="10">The sequence shown here is derived from an EMBL/GenBank/DDBJ whole genome shotgun (WGS) entry which is preliminary data.</text>
</comment>
<dbReference type="PROSITE" id="PS50192">
    <property type="entry name" value="T_SNARE"/>
    <property type="match status" value="1"/>
</dbReference>
<keyword evidence="6" id="KW-1133">Transmembrane helix</keyword>
<protein>
    <submittedName>
        <fullName evidence="10">Methyl-accepting chemotaxis sensory transducer</fullName>
    </submittedName>
</protein>
<evidence type="ECO:0000259" key="9">
    <source>
        <dbReference type="PROSITE" id="PS50885"/>
    </source>
</evidence>
<feature type="domain" description="T-SNARE coiled-coil homology" evidence="8">
    <location>
        <begin position="518"/>
        <end position="580"/>
    </location>
</feature>
<dbReference type="Proteomes" id="UP000005695">
    <property type="component" value="Unassembled WGS sequence"/>
</dbReference>
<organism evidence="10 11">
    <name type="scientific">Desulfuromonas acetoxidans (strain DSM 684 / 11070)</name>
    <dbReference type="NCBI Taxonomy" id="281689"/>
    <lineage>
        <taxon>Bacteria</taxon>
        <taxon>Pseudomonadati</taxon>
        <taxon>Thermodesulfobacteriota</taxon>
        <taxon>Desulfuromonadia</taxon>
        <taxon>Desulfuromonadales</taxon>
        <taxon>Desulfuromonadaceae</taxon>
        <taxon>Desulfuromonas</taxon>
    </lineage>
</organism>
<evidence type="ECO:0000259" key="7">
    <source>
        <dbReference type="PROSITE" id="PS50111"/>
    </source>
</evidence>
<dbReference type="CDD" id="cd06225">
    <property type="entry name" value="HAMP"/>
    <property type="match status" value="1"/>
</dbReference>
<feature type="transmembrane region" description="Helical" evidence="6">
    <location>
        <begin position="194"/>
        <end position="212"/>
    </location>
</feature>
<dbReference type="SMART" id="SM00283">
    <property type="entry name" value="MA"/>
    <property type="match status" value="1"/>
</dbReference>
<keyword evidence="6" id="KW-0812">Transmembrane</keyword>
<dbReference type="PROSITE" id="PS50111">
    <property type="entry name" value="CHEMOTAXIS_TRANSDUC_2"/>
    <property type="match status" value="1"/>
</dbReference>
<evidence type="ECO:0000313" key="11">
    <source>
        <dbReference type="Proteomes" id="UP000005695"/>
    </source>
</evidence>
<dbReference type="SMART" id="SM00304">
    <property type="entry name" value="HAMP"/>
    <property type="match status" value="2"/>
</dbReference>
<dbReference type="GO" id="GO:0005886">
    <property type="term" value="C:plasma membrane"/>
    <property type="evidence" value="ECO:0007669"/>
    <property type="project" value="UniProtKB-SubCell"/>
</dbReference>
<dbReference type="Gene3D" id="6.10.340.10">
    <property type="match status" value="1"/>
</dbReference>
<evidence type="ECO:0000259" key="8">
    <source>
        <dbReference type="PROSITE" id="PS50192"/>
    </source>
</evidence>
<name>Q1JVS3_DESA6</name>
<dbReference type="InterPro" id="IPR000727">
    <property type="entry name" value="T_SNARE_dom"/>
</dbReference>
<accession>Q1JVS3</accession>
<comment type="similarity">
    <text evidence="4">Belongs to the methyl-accepting chemotaxis (MCP) protein family.</text>
</comment>
<gene>
    <name evidence="10" type="ORF">Dace_0075</name>
</gene>
<feature type="domain" description="Methyl-accepting transducer" evidence="7">
    <location>
        <begin position="331"/>
        <end position="567"/>
    </location>
</feature>
<keyword evidence="11" id="KW-1185">Reference proteome</keyword>